<dbReference type="InterPro" id="IPR051314">
    <property type="entry name" value="AAA_ATPase_RarA/MGS1/WRNIP1"/>
</dbReference>
<accession>A0A4R3JSW4</accession>
<dbReference type="CDD" id="cd00009">
    <property type="entry name" value="AAA"/>
    <property type="match status" value="1"/>
</dbReference>
<dbReference type="SMART" id="SM00382">
    <property type="entry name" value="AAA"/>
    <property type="match status" value="1"/>
</dbReference>
<dbReference type="GO" id="GO:0017116">
    <property type="term" value="F:single-stranded DNA helicase activity"/>
    <property type="evidence" value="ECO:0007669"/>
    <property type="project" value="TreeGrafter"/>
</dbReference>
<dbReference type="Gene3D" id="3.40.50.300">
    <property type="entry name" value="P-loop containing nucleotide triphosphate hydrolases"/>
    <property type="match status" value="1"/>
</dbReference>
<evidence type="ECO:0000256" key="6">
    <source>
        <dbReference type="ARBA" id="ARBA00022840"/>
    </source>
</evidence>
<dbReference type="GO" id="GO:0008047">
    <property type="term" value="F:enzyme activator activity"/>
    <property type="evidence" value="ECO:0007669"/>
    <property type="project" value="TreeGrafter"/>
</dbReference>
<reference evidence="9 10" key="2">
    <citation type="submission" date="2019-03" db="EMBL/GenBank/DDBJ databases">
        <title>Genomic Encyclopedia of Type Strains, Phase IV (KMG-IV): sequencing the most valuable type-strain genomes for metagenomic binning, comparative biology and taxonomic classification.</title>
        <authorList>
            <person name="Goeker M."/>
        </authorList>
    </citation>
    <scope>NUCLEOTIDE SEQUENCE [LARGE SCALE GENOMIC DNA]</scope>
    <source>
        <strain evidence="9 10">DSM 103426</strain>
    </source>
</reference>
<keyword evidence="6" id="KW-0067">ATP-binding</keyword>
<comment type="caution">
    <text evidence="9">The sequence shown here is derived from an EMBL/GenBank/DDBJ whole genome shotgun (WGS) entry which is preliminary data.</text>
</comment>
<keyword evidence="4" id="KW-0235">DNA replication</keyword>
<dbReference type="InterPro" id="IPR008921">
    <property type="entry name" value="DNA_pol3_clamp-load_cplx_C"/>
</dbReference>
<comment type="function">
    <text evidence="1">DNA-dependent ATPase that plays important roles in cellular responses to stalled DNA replication processes.</text>
</comment>
<feature type="domain" description="AAA+ ATPase" evidence="7">
    <location>
        <begin position="51"/>
        <end position="168"/>
    </location>
</feature>
<dbReference type="SUPFAM" id="SSF48019">
    <property type="entry name" value="post-AAA+ oligomerization domain-like"/>
    <property type="match status" value="1"/>
</dbReference>
<keyword evidence="5" id="KW-0547">Nucleotide-binding</keyword>
<dbReference type="FunFam" id="1.10.3710.10:FF:000003">
    <property type="entry name" value="ATPase, AAA family protein"/>
    <property type="match status" value="1"/>
</dbReference>
<dbReference type="InterPro" id="IPR003959">
    <property type="entry name" value="ATPase_AAA_core"/>
</dbReference>
<dbReference type="Gene3D" id="1.20.272.10">
    <property type="match status" value="1"/>
</dbReference>
<dbReference type="FunFam" id="1.10.8.60:FF:000029">
    <property type="entry name" value="Replication-associated recombination protein A"/>
    <property type="match status" value="1"/>
</dbReference>
<dbReference type="PANTHER" id="PTHR13779:SF7">
    <property type="entry name" value="ATPASE WRNIP1"/>
    <property type="match status" value="1"/>
</dbReference>
<dbReference type="AlphaFoldDB" id="A0A4R3JSW4"/>
<dbReference type="Proteomes" id="UP000294613">
    <property type="component" value="Unassembled WGS sequence"/>
</dbReference>
<evidence type="ECO:0000256" key="3">
    <source>
        <dbReference type="ARBA" id="ARBA00020776"/>
    </source>
</evidence>
<dbReference type="FunFam" id="1.20.272.10:FF:000001">
    <property type="entry name" value="Putative AAA family ATPase"/>
    <property type="match status" value="1"/>
</dbReference>
<reference evidence="8 11" key="1">
    <citation type="journal article" date="2018" name="Int. J. Syst. Evol. Microbiol.">
        <title>Draft Genome Sequence of Faecalimonas umbilicata JCM 30896T, an Acetate-Producing Bacterium Isolated from Human Feces.</title>
        <authorList>
            <person name="Sakamoto M."/>
            <person name="Ikeyama N."/>
            <person name="Yuki M."/>
            <person name="Ohkuma M."/>
        </authorList>
    </citation>
    <scope>NUCLEOTIDE SEQUENCE [LARGE SCALE GENOMIC DNA]</scope>
    <source>
        <strain evidence="8 11">EGH7</strain>
    </source>
</reference>
<dbReference type="EMBL" id="SLZV01000006">
    <property type="protein sequence ID" value="TCS68907.1"/>
    <property type="molecule type" value="Genomic_DNA"/>
</dbReference>
<evidence type="ECO:0000259" key="7">
    <source>
        <dbReference type="SMART" id="SM00382"/>
    </source>
</evidence>
<dbReference type="GO" id="GO:0005524">
    <property type="term" value="F:ATP binding"/>
    <property type="evidence" value="ECO:0007669"/>
    <property type="project" value="UniProtKB-KW"/>
</dbReference>
<dbReference type="SUPFAM" id="SSF52540">
    <property type="entry name" value="P-loop containing nucleoside triphosphate hydrolases"/>
    <property type="match status" value="1"/>
</dbReference>
<dbReference type="InterPro" id="IPR021886">
    <property type="entry name" value="MgsA_C"/>
</dbReference>
<proteinExistence type="inferred from homology"/>
<dbReference type="FunFam" id="3.40.50.300:FF:000137">
    <property type="entry name" value="Replication-associated recombination protein A"/>
    <property type="match status" value="1"/>
</dbReference>
<dbReference type="Gene3D" id="1.10.3710.10">
    <property type="entry name" value="DNA polymerase III clamp loader subunits, C-terminal domain"/>
    <property type="match status" value="1"/>
</dbReference>
<evidence type="ECO:0000313" key="8">
    <source>
        <dbReference type="EMBL" id="GBU04323.1"/>
    </source>
</evidence>
<organism evidence="9 10">
    <name type="scientific">Faecalimonas umbilicata</name>
    <dbReference type="NCBI Taxonomy" id="1912855"/>
    <lineage>
        <taxon>Bacteria</taxon>
        <taxon>Bacillati</taxon>
        <taxon>Bacillota</taxon>
        <taxon>Clostridia</taxon>
        <taxon>Lachnospirales</taxon>
        <taxon>Lachnospiraceae</taxon>
        <taxon>Faecalimonas</taxon>
    </lineage>
</organism>
<evidence type="ECO:0000313" key="11">
    <source>
        <dbReference type="Proteomes" id="UP000702954"/>
    </source>
</evidence>
<dbReference type="EMBL" id="BHEO01000002">
    <property type="protein sequence ID" value="GBU04323.1"/>
    <property type="molecule type" value="Genomic_DNA"/>
</dbReference>
<dbReference type="InterPro" id="IPR032423">
    <property type="entry name" value="AAA_assoc_2"/>
</dbReference>
<evidence type="ECO:0000313" key="9">
    <source>
        <dbReference type="EMBL" id="TCS68907.1"/>
    </source>
</evidence>
<gene>
    <name evidence="9" type="ORF">EDD74_106111</name>
    <name evidence="8" type="ORF">FAEUMB_08640</name>
</gene>
<evidence type="ECO:0000313" key="10">
    <source>
        <dbReference type="Proteomes" id="UP000294613"/>
    </source>
</evidence>
<evidence type="ECO:0000256" key="1">
    <source>
        <dbReference type="ARBA" id="ARBA00002393"/>
    </source>
</evidence>
<sequence length="438" mass="48701">MDLFDYMRETTKKKESPLASRLRPKTLEEVVGQQHIIGKDKLLYRAIKADKLSSIIFYGPPGTGKTTLAKVIANTTSANFTQINATVAGKKDMEEVVRQAKDNQGMYGKKTILFVDEIHRFNKGQQDYLLPFVEDGTLILIGATTENPYFEVNGALISRSSIFELKPLEKEDIRKLIMRALTDEECGMGSYHAIIDEDALEFLADICGGDARNALNAIELGVLTTERSEDGKIHITIDVVSECIQKRVVRYDKGGDNHYDTISAFIKSMRGSDPDAAVFYLAKMLYAGEDVKFIARRIMICASEDVGNADPMAISVAVAAAQAVERVGMPEAQIILSQAVLYVATAPKSNSAVNAIMAANAAVRAHKTTVPSHLQDAHYKGSANLGRGTGYKYAHDYPNHYVEQQYLPEEIKDMQFYEPSDMGYEKEIQEHFRRIKGY</sequence>
<dbReference type="GO" id="GO:0003677">
    <property type="term" value="F:DNA binding"/>
    <property type="evidence" value="ECO:0007669"/>
    <property type="project" value="InterPro"/>
</dbReference>
<dbReference type="Gene3D" id="1.10.8.60">
    <property type="match status" value="1"/>
</dbReference>
<dbReference type="InterPro" id="IPR027417">
    <property type="entry name" value="P-loop_NTPase"/>
</dbReference>
<dbReference type="GO" id="GO:0016887">
    <property type="term" value="F:ATP hydrolysis activity"/>
    <property type="evidence" value="ECO:0007669"/>
    <property type="project" value="InterPro"/>
</dbReference>
<dbReference type="Pfam" id="PF16193">
    <property type="entry name" value="AAA_assoc_2"/>
    <property type="match status" value="1"/>
</dbReference>
<dbReference type="Proteomes" id="UP000702954">
    <property type="component" value="Unassembled WGS sequence"/>
</dbReference>
<dbReference type="RefSeq" id="WP_116441258.1">
    <property type="nucleotide sequence ID" value="NZ_BHEO01000002.1"/>
</dbReference>
<dbReference type="GO" id="GO:0000731">
    <property type="term" value="P:DNA synthesis involved in DNA repair"/>
    <property type="evidence" value="ECO:0007669"/>
    <property type="project" value="TreeGrafter"/>
</dbReference>
<evidence type="ECO:0000256" key="2">
    <source>
        <dbReference type="ARBA" id="ARBA00008959"/>
    </source>
</evidence>
<evidence type="ECO:0000256" key="4">
    <source>
        <dbReference type="ARBA" id="ARBA00022705"/>
    </source>
</evidence>
<dbReference type="CDD" id="cd18139">
    <property type="entry name" value="HLD_clamp_RarA"/>
    <property type="match status" value="1"/>
</dbReference>
<dbReference type="Pfam" id="PF12002">
    <property type="entry name" value="MgsA_C"/>
    <property type="match status" value="1"/>
</dbReference>
<dbReference type="InterPro" id="IPR003593">
    <property type="entry name" value="AAA+_ATPase"/>
</dbReference>
<name>A0A4R3JSW4_9FIRM</name>
<keyword evidence="11" id="KW-1185">Reference proteome</keyword>
<dbReference type="PANTHER" id="PTHR13779">
    <property type="entry name" value="WERNER HELICASE-INTERACTING PROTEIN 1 FAMILY MEMBER"/>
    <property type="match status" value="1"/>
</dbReference>
<dbReference type="GO" id="GO:0006261">
    <property type="term" value="P:DNA-templated DNA replication"/>
    <property type="evidence" value="ECO:0007669"/>
    <property type="project" value="TreeGrafter"/>
</dbReference>
<dbReference type="Pfam" id="PF00004">
    <property type="entry name" value="AAA"/>
    <property type="match status" value="1"/>
</dbReference>
<protein>
    <recommendedName>
        <fullName evidence="3">Replication-associated recombination protein A</fullName>
    </recommendedName>
</protein>
<comment type="similarity">
    <text evidence="2">Belongs to the AAA ATPase family. RarA/MGS1/WRNIP1 subfamily.</text>
</comment>
<evidence type="ECO:0000256" key="5">
    <source>
        <dbReference type="ARBA" id="ARBA00022741"/>
    </source>
</evidence>